<evidence type="ECO:0000313" key="11">
    <source>
        <dbReference type="EMBL" id="MEY6431930.1"/>
    </source>
</evidence>
<reference evidence="11 12" key="1">
    <citation type="submission" date="2024-05" db="EMBL/GenBank/DDBJ databases">
        <title>Genome Sequence and Characterization of the New Strain Purple Sulfur Bacterium of Genus Thioalkalicoccus.</title>
        <authorList>
            <person name="Bryantseva I.A."/>
            <person name="Kyndt J.A."/>
            <person name="Imhoff J.F."/>
        </authorList>
    </citation>
    <scope>NUCLEOTIDE SEQUENCE [LARGE SCALE GENOMIC DNA]</scope>
    <source>
        <strain evidence="11 12">Um2</strain>
    </source>
</reference>
<evidence type="ECO:0000256" key="7">
    <source>
        <dbReference type="ARBA" id="ARBA00022989"/>
    </source>
</evidence>
<dbReference type="RefSeq" id="WP_369666312.1">
    <property type="nucleotide sequence ID" value="NZ_JBDKXB010000005.1"/>
</dbReference>
<accession>A0ABV4BBQ8</accession>
<keyword evidence="11" id="KW-0282">Flagellum</keyword>
<keyword evidence="5 9" id="KW-0812">Transmembrane</keyword>
<evidence type="ECO:0000256" key="3">
    <source>
        <dbReference type="ARBA" id="ARBA00022448"/>
    </source>
</evidence>
<comment type="subcellular location">
    <subcellularLocation>
        <location evidence="1">Cell membrane</location>
        <topology evidence="1">Multi-pass membrane protein</topology>
    </subcellularLocation>
</comment>
<dbReference type="InterPro" id="IPR002898">
    <property type="entry name" value="MotA_ExbB_proton_chnl"/>
</dbReference>
<evidence type="ECO:0000256" key="8">
    <source>
        <dbReference type="ARBA" id="ARBA00023136"/>
    </source>
</evidence>
<dbReference type="InterPro" id="IPR047055">
    <property type="entry name" value="MotA-like"/>
</dbReference>
<keyword evidence="11" id="KW-0969">Cilium</keyword>
<dbReference type="Pfam" id="PF01618">
    <property type="entry name" value="MotA_ExbB"/>
    <property type="match status" value="1"/>
</dbReference>
<protein>
    <submittedName>
        <fullName evidence="11">Flagellar motor protein PomA</fullName>
    </submittedName>
</protein>
<keyword evidence="3" id="KW-0813">Transport</keyword>
<evidence type="ECO:0000256" key="5">
    <source>
        <dbReference type="ARBA" id="ARBA00022692"/>
    </source>
</evidence>
<evidence type="ECO:0000256" key="9">
    <source>
        <dbReference type="SAM" id="Phobius"/>
    </source>
</evidence>
<feature type="transmembrane region" description="Helical" evidence="9">
    <location>
        <begin position="35"/>
        <end position="62"/>
    </location>
</feature>
<name>A0ABV4BBQ8_9GAMM</name>
<dbReference type="InterPro" id="IPR000540">
    <property type="entry name" value="Flag_MotA_CS"/>
</dbReference>
<dbReference type="NCBIfam" id="NF006527">
    <property type="entry name" value="PRK08990.1"/>
    <property type="match status" value="1"/>
</dbReference>
<evidence type="ECO:0000313" key="12">
    <source>
        <dbReference type="Proteomes" id="UP001564408"/>
    </source>
</evidence>
<evidence type="ECO:0000259" key="10">
    <source>
        <dbReference type="Pfam" id="PF01618"/>
    </source>
</evidence>
<keyword evidence="6" id="KW-0283">Flagellar rotation</keyword>
<evidence type="ECO:0000256" key="1">
    <source>
        <dbReference type="ARBA" id="ARBA00004651"/>
    </source>
</evidence>
<keyword evidence="7 9" id="KW-1133">Transmembrane helix</keyword>
<evidence type="ECO:0000256" key="4">
    <source>
        <dbReference type="ARBA" id="ARBA00022475"/>
    </source>
</evidence>
<dbReference type="PROSITE" id="PS01307">
    <property type="entry name" value="MOTA"/>
    <property type="match status" value="1"/>
</dbReference>
<dbReference type="PANTHER" id="PTHR30433">
    <property type="entry name" value="CHEMOTAXIS PROTEIN MOTA"/>
    <property type="match status" value="1"/>
</dbReference>
<dbReference type="PANTHER" id="PTHR30433:SF2">
    <property type="entry name" value="MOTILITY PROTEIN A"/>
    <property type="match status" value="1"/>
</dbReference>
<sequence length="259" mass="27678">MDLATLLGLLGVLLAIAVSILIGGSAVTFFNPPSLVLVVAGTMAITLMRFPLAHTLGAFGVAMKAFVHKPERPSELIAKSVELATIARKEGLLGLEQIEVSNAFLRKGVQLVVDGHDAELVERMLSKDIDLTIERNEEGIQIFRAIGDVAPAMGMIGTLIGLVQMMANMDDPKAIGPAMAVALLTTLYGAIIAQAIALPIADKLSHRNREDASHRSLILESVRAIQTGLNPRVMEELLNSYLPGHKGQRPPEVAQEQVA</sequence>
<keyword evidence="12" id="KW-1185">Reference proteome</keyword>
<gene>
    <name evidence="11" type="primary">pomA</name>
    <name evidence="11" type="ORF">ABC977_05845</name>
</gene>
<keyword evidence="4" id="KW-1003">Cell membrane</keyword>
<proteinExistence type="inferred from homology"/>
<feature type="transmembrane region" description="Helical" evidence="9">
    <location>
        <begin position="179"/>
        <end position="201"/>
    </location>
</feature>
<dbReference type="Proteomes" id="UP001564408">
    <property type="component" value="Unassembled WGS sequence"/>
</dbReference>
<evidence type="ECO:0000256" key="6">
    <source>
        <dbReference type="ARBA" id="ARBA00022779"/>
    </source>
</evidence>
<feature type="domain" description="MotA/TolQ/ExbB proton channel" evidence="10">
    <location>
        <begin position="99"/>
        <end position="212"/>
    </location>
</feature>
<keyword evidence="11" id="KW-0966">Cell projection</keyword>
<evidence type="ECO:0000256" key="2">
    <source>
        <dbReference type="ARBA" id="ARBA00008038"/>
    </source>
</evidence>
<keyword evidence="8 9" id="KW-0472">Membrane</keyword>
<organism evidence="11 12">
    <name type="scientific">Thioalkalicoccus limnaeus</name>
    <dbReference type="NCBI Taxonomy" id="120681"/>
    <lineage>
        <taxon>Bacteria</taxon>
        <taxon>Pseudomonadati</taxon>
        <taxon>Pseudomonadota</taxon>
        <taxon>Gammaproteobacteria</taxon>
        <taxon>Chromatiales</taxon>
        <taxon>Chromatiaceae</taxon>
        <taxon>Thioalkalicoccus</taxon>
    </lineage>
</organism>
<comment type="caution">
    <text evidence="11">The sequence shown here is derived from an EMBL/GenBank/DDBJ whole genome shotgun (WGS) entry which is preliminary data.</text>
</comment>
<comment type="similarity">
    <text evidence="2">Belongs to the MotA family.</text>
</comment>
<dbReference type="EMBL" id="JBDKXB010000005">
    <property type="protein sequence ID" value="MEY6431930.1"/>
    <property type="molecule type" value="Genomic_DNA"/>
</dbReference>
<feature type="transmembrane region" description="Helical" evidence="9">
    <location>
        <begin position="145"/>
        <end position="167"/>
    </location>
</feature>